<dbReference type="PANTHER" id="PTHR34584:SF1">
    <property type="entry name" value="NA(+)_H(+) ANTIPORTER SUBUNIT E1"/>
    <property type="match status" value="1"/>
</dbReference>
<dbReference type="Pfam" id="PF01899">
    <property type="entry name" value="MNHE"/>
    <property type="match status" value="1"/>
</dbReference>
<dbReference type="InterPro" id="IPR002758">
    <property type="entry name" value="Cation_antiport_E"/>
</dbReference>
<evidence type="ECO:0000256" key="1">
    <source>
        <dbReference type="ARBA" id="ARBA00004651"/>
    </source>
</evidence>
<evidence type="ECO:0000313" key="7">
    <source>
        <dbReference type="EMBL" id="AKS40769.1"/>
    </source>
</evidence>
<evidence type="ECO:0000256" key="4">
    <source>
        <dbReference type="ARBA" id="ARBA00022692"/>
    </source>
</evidence>
<dbReference type="STRING" id="1579979.WM2015_386"/>
<dbReference type="KEGG" id="wma:WM2015_386"/>
<name>A0A0K0XST3_9GAMM</name>
<dbReference type="GO" id="GO:0005886">
    <property type="term" value="C:plasma membrane"/>
    <property type="evidence" value="ECO:0007669"/>
    <property type="project" value="UniProtKB-SubCell"/>
</dbReference>
<proteinExistence type="inferred from homology"/>
<keyword evidence="8" id="KW-1185">Reference proteome</keyword>
<comment type="similarity">
    <text evidence="2">Belongs to the CPA3 antiporters (TC 2.A.63) subunit E family.</text>
</comment>
<reference evidence="7 8" key="1">
    <citation type="submission" date="2015-07" db="EMBL/GenBank/DDBJ databases">
        <authorList>
            <person name="Noorani M."/>
        </authorList>
    </citation>
    <scope>NUCLEOTIDE SEQUENCE [LARGE SCALE GENOMIC DNA]</scope>
    <source>
        <strain evidence="7 8">KCTC 42284</strain>
    </source>
</reference>
<sequence length="161" mass="17734">MRYLISLSLLLAALWLGISGVYKPLMFMLGAASVLVVVWLSRRMDVVGVEHNPALYSWRLPVYWAWLVGQIIKANLTVAKLVLNPARIRPQIVRVPVPLESKVAKVTYANSCTLTPGTVTLQLEPDELTAHVLDAGSAEDLQAGHMAARIAWLEQHDQGAK</sequence>
<protein>
    <submittedName>
        <fullName evidence="7">Cation antiporter</fullName>
    </submittedName>
</protein>
<evidence type="ECO:0000256" key="2">
    <source>
        <dbReference type="ARBA" id="ARBA00006228"/>
    </source>
</evidence>
<dbReference type="PANTHER" id="PTHR34584">
    <property type="entry name" value="NA(+)/H(+) ANTIPORTER SUBUNIT E1"/>
    <property type="match status" value="1"/>
</dbReference>
<gene>
    <name evidence="7" type="ORF">WM2015_386</name>
</gene>
<organism evidence="7 8">
    <name type="scientific">Wenzhouxiangella marina</name>
    <dbReference type="NCBI Taxonomy" id="1579979"/>
    <lineage>
        <taxon>Bacteria</taxon>
        <taxon>Pseudomonadati</taxon>
        <taxon>Pseudomonadota</taxon>
        <taxon>Gammaproteobacteria</taxon>
        <taxon>Chromatiales</taxon>
        <taxon>Wenzhouxiangellaceae</taxon>
        <taxon>Wenzhouxiangella</taxon>
    </lineage>
</organism>
<keyword evidence="3" id="KW-1003">Cell membrane</keyword>
<dbReference type="OrthoDB" id="9807187at2"/>
<evidence type="ECO:0000313" key="8">
    <source>
        <dbReference type="Proteomes" id="UP000066624"/>
    </source>
</evidence>
<dbReference type="AlphaFoldDB" id="A0A0K0XST3"/>
<keyword evidence="4" id="KW-0812">Transmembrane</keyword>
<keyword evidence="5" id="KW-1133">Transmembrane helix</keyword>
<dbReference type="EMBL" id="CP012154">
    <property type="protein sequence ID" value="AKS40769.1"/>
    <property type="molecule type" value="Genomic_DNA"/>
</dbReference>
<keyword evidence="6" id="KW-0472">Membrane</keyword>
<dbReference type="RefSeq" id="WP_082169350.1">
    <property type="nucleotide sequence ID" value="NZ_CP012154.1"/>
</dbReference>
<dbReference type="GO" id="GO:0008324">
    <property type="term" value="F:monoatomic cation transmembrane transporter activity"/>
    <property type="evidence" value="ECO:0007669"/>
    <property type="project" value="InterPro"/>
</dbReference>
<evidence type="ECO:0000256" key="5">
    <source>
        <dbReference type="ARBA" id="ARBA00022989"/>
    </source>
</evidence>
<evidence type="ECO:0000256" key="3">
    <source>
        <dbReference type="ARBA" id="ARBA00022475"/>
    </source>
</evidence>
<comment type="subcellular location">
    <subcellularLocation>
        <location evidence="1">Cell membrane</location>
        <topology evidence="1">Multi-pass membrane protein</topology>
    </subcellularLocation>
</comment>
<evidence type="ECO:0000256" key="6">
    <source>
        <dbReference type="ARBA" id="ARBA00023136"/>
    </source>
</evidence>
<accession>A0A0K0XST3</accession>
<dbReference type="Proteomes" id="UP000066624">
    <property type="component" value="Chromosome"/>
</dbReference>